<feature type="transmembrane region" description="Helical" evidence="6">
    <location>
        <begin position="341"/>
        <end position="364"/>
    </location>
</feature>
<feature type="transmembrane region" description="Helical" evidence="6">
    <location>
        <begin position="253"/>
        <end position="277"/>
    </location>
</feature>
<feature type="transmembrane region" description="Helical" evidence="6">
    <location>
        <begin position="297"/>
        <end position="320"/>
    </location>
</feature>
<dbReference type="RefSeq" id="WP_278018296.1">
    <property type="nucleotide sequence ID" value="NZ_JARRRY010000008.1"/>
</dbReference>
<dbReference type="Gene3D" id="1.20.1740.10">
    <property type="entry name" value="Amino acid/polyamine transporter I"/>
    <property type="match status" value="1"/>
</dbReference>
<evidence type="ECO:0000256" key="5">
    <source>
        <dbReference type="ARBA" id="ARBA00023136"/>
    </source>
</evidence>
<dbReference type="Proteomes" id="UP001218246">
    <property type="component" value="Unassembled WGS sequence"/>
</dbReference>
<evidence type="ECO:0000313" key="7">
    <source>
        <dbReference type="EMBL" id="MDG5754482.1"/>
    </source>
</evidence>
<feature type="transmembrane region" description="Helical" evidence="6">
    <location>
        <begin position="370"/>
        <end position="392"/>
    </location>
</feature>
<protein>
    <submittedName>
        <fullName evidence="7">Amino acid permease</fullName>
    </submittedName>
</protein>
<comment type="caution">
    <text evidence="7">The sequence shown here is derived from an EMBL/GenBank/DDBJ whole genome shotgun (WGS) entry which is preliminary data.</text>
</comment>
<feature type="transmembrane region" description="Helical" evidence="6">
    <location>
        <begin position="430"/>
        <end position="448"/>
    </location>
</feature>
<dbReference type="InterPro" id="IPR002293">
    <property type="entry name" value="AA/rel_permease1"/>
</dbReference>
<dbReference type="PANTHER" id="PTHR43243">
    <property type="entry name" value="INNER MEMBRANE TRANSPORTER YGJI-RELATED"/>
    <property type="match status" value="1"/>
</dbReference>
<evidence type="ECO:0000256" key="3">
    <source>
        <dbReference type="ARBA" id="ARBA00022692"/>
    </source>
</evidence>
<keyword evidence="4 6" id="KW-1133">Transmembrane helix</keyword>
<gene>
    <name evidence="7" type="ORF">P6P90_10935</name>
</gene>
<feature type="transmembrane region" description="Helical" evidence="6">
    <location>
        <begin position="90"/>
        <end position="116"/>
    </location>
</feature>
<keyword evidence="5 6" id="KW-0472">Membrane</keyword>
<evidence type="ECO:0000256" key="1">
    <source>
        <dbReference type="ARBA" id="ARBA00004141"/>
    </source>
</evidence>
<evidence type="ECO:0000313" key="8">
    <source>
        <dbReference type="Proteomes" id="UP001218246"/>
    </source>
</evidence>
<feature type="transmembrane region" description="Helical" evidence="6">
    <location>
        <begin position="182"/>
        <end position="201"/>
    </location>
</feature>
<dbReference type="PIRSF" id="PIRSF006060">
    <property type="entry name" value="AA_transporter"/>
    <property type="match status" value="1"/>
</dbReference>
<name>A0ABT6H783_9BACI</name>
<keyword evidence="2" id="KW-0813">Transport</keyword>
<feature type="transmembrane region" description="Helical" evidence="6">
    <location>
        <begin position="213"/>
        <end position="232"/>
    </location>
</feature>
<keyword evidence="3 6" id="KW-0812">Transmembrane</keyword>
<dbReference type="EMBL" id="JARULN010000009">
    <property type="protein sequence ID" value="MDG5754482.1"/>
    <property type="molecule type" value="Genomic_DNA"/>
</dbReference>
<feature type="transmembrane region" description="Helical" evidence="6">
    <location>
        <begin position="27"/>
        <end position="52"/>
    </location>
</feature>
<feature type="transmembrane region" description="Helical" evidence="6">
    <location>
        <begin position="404"/>
        <end position="424"/>
    </location>
</feature>
<dbReference type="Pfam" id="PF13520">
    <property type="entry name" value="AA_permease_2"/>
    <property type="match status" value="1"/>
</dbReference>
<keyword evidence="8" id="KW-1185">Reference proteome</keyword>
<reference evidence="7 8" key="1">
    <citation type="submission" date="2023-04" db="EMBL/GenBank/DDBJ databases">
        <title>Ectobacillus antri isolated from activated sludge.</title>
        <authorList>
            <person name="Yan P."/>
            <person name="Liu X."/>
        </authorList>
    </citation>
    <scope>NUCLEOTIDE SEQUENCE [LARGE SCALE GENOMIC DNA]</scope>
    <source>
        <strain evidence="7 8">C18H</strain>
    </source>
</reference>
<sequence>MGLFKKKSVTLMLEQSKKKQLEKTLGAFDLTLLGIGAVIGTGVLVLTGLVAARDAGPAVILSFMLAAIVCGFAALCYAEFASTIPASGSVYTYAYATIGEFAAHTMGWTLLSVYVLTTSAVANGWSAYFNNFLGGFGLAIPKEFVTIPSQGGTVNLPAICITLAITWLLSRGTKESKKVNNFMVLVKLVVIGLFIVVGAFYVKPENWTPFMPYGLEGVIAGGAAVFFAFLGFDALSTSAEEVKNPQRDLPIGIISSLVICTIIYVAVCLVMTGMVPYTELNVAEAMAYVLHSVGQDAVAGVIAVGAIIGIMAVIFAYVYASTRILFAMSRDGLLPAMFSKTNASGVPTFSTWITGAGSAFIAGFVDLKELANLANIGALLTFAVIGLAVILFRKSHPDLQRGFRVPFVPVLPIISVACCVFLMVNLPGTTWLYFSVWVLLGVIVYFGYSRKHSVLQENNEIPLKKAN</sequence>
<evidence type="ECO:0000256" key="4">
    <source>
        <dbReference type="ARBA" id="ARBA00022989"/>
    </source>
</evidence>
<feature type="transmembrane region" description="Helical" evidence="6">
    <location>
        <begin position="58"/>
        <end position="78"/>
    </location>
</feature>
<feature type="transmembrane region" description="Helical" evidence="6">
    <location>
        <begin position="152"/>
        <end position="170"/>
    </location>
</feature>
<comment type="subcellular location">
    <subcellularLocation>
        <location evidence="1">Membrane</location>
        <topology evidence="1">Multi-pass membrane protein</topology>
    </subcellularLocation>
</comment>
<organism evidence="7 8">
    <name type="scientific">Ectobacillus antri</name>
    <dbReference type="NCBI Taxonomy" id="2486280"/>
    <lineage>
        <taxon>Bacteria</taxon>
        <taxon>Bacillati</taxon>
        <taxon>Bacillota</taxon>
        <taxon>Bacilli</taxon>
        <taxon>Bacillales</taxon>
        <taxon>Bacillaceae</taxon>
        <taxon>Ectobacillus</taxon>
    </lineage>
</organism>
<evidence type="ECO:0000256" key="2">
    <source>
        <dbReference type="ARBA" id="ARBA00022448"/>
    </source>
</evidence>
<evidence type="ECO:0000256" key="6">
    <source>
        <dbReference type="SAM" id="Phobius"/>
    </source>
</evidence>
<dbReference type="PANTHER" id="PTHR43243:SF4">
    <property type="entry name" value="CATIONIC AMINO ACID TRANSPORTER 4"/>
    <property type="match status" value="1"/>
</dbReference>
<accession>A0ABT6H783</accession>
<proteinExistence type="predicted"/>